<comment type="caution">
    <text evidence="1">The sequence shown here is derived from an EMBL/GenBank/DDBJ whole genome shotgun (WGS) entry which is preliminary data.</text>
</comment>
<gene>
    <name evidence="1" type="ORF">ACFONJ_18275</name>
</gene>
<evidence type="ECO:0000313" key="2">
    <source>
        <dbReference type="Proteomes" id="UP001595735"/>
    </source>
</evidence>
<evidence type="ECO:0000313" key="1">
    <source>
        <dbReference type="EMBL" id="MFC3757931.1"/>
    </source>
</evidence>
<protein>
    <submittedName>
        <fullName evidence="1">Uncharacterized protein</fullName>
    </submittedName>
</protein>
<dbReference type="EMBL" id="JBHRYO010000002">
    <property type="protein sequence ID" value="MFC3757931.1"/>
    <property type="molecule type" value="Genomic_DNA"/>
</dbReference>
<sequence length="267" mass="28245">MMKKTYITWLLVMAAGTYMSGQIGIGTDIPKATLDVSGKSTDPKVLDGLIPPRIKGNDLKAKDNLYGNEQVGTIVYVTEIPNPTSAKTINIKSTGFYYFGGAGVWVAFKEAGQPSTDAARFLGGTVYVKFDNSSGGTLPNNRVIQNNSGTYSVGSLTGQSARVGGVMTMNGNGYKISNPAQGIFDIQFDIPYQDIYGVALNTLDAYGNGSGGVSGGANPDSTWPGSRLNTKDNTQVAYLSNSIIRIKTGNSIGDLSNRTFTFVITGK</sequence>
<organism evidence="1 2">
    <name type="scientific">Chryseobacterium tructae</name>
    <dbReference type="NCBI Taxonomy" id="1037380"/>
    <lineage>
        <taxon>Bacteria</taxon>
        <taxon>Pseudomonadati</taxon>
        <taxon>Bacteroidota</taxon>
        <taxon>Flavobacteriia</taxon>
        <taxon>Flavobacteriales</taxon>
        <taxon>Weeksellaceae</taxon>
        <taxon>Chryseobacterium group</taxon>
        <taxon>Chryseobacterium</taxon>
    </lineage>
</organism>
<reference evidence="2" key="1">
    <citation type="journal article" date="2019" name="Int. J. Syst. Evol. Microbiol.">
        <title>The Global Catalogue of Microorganisms (GCM) 10K type strain sequencing project: providing services to taxonomists for standard genome sequencing and annotation.</title>
        <authorList>
            <consortium name="The Broad Institute Genomics Platform"/>
            <consortium name="The Broad Institute Genome Sequencing Center for Infectious Disease"/>
            <person name="Wu L."/>
            <person name="Ma J."/>
        </authorList>
    </citation>
    <scope>NUCLEOTIDE SEQUENCE [LARGE SCALE GENOMIC DNA]</scope>
    <source>
        <strain evidence="2">CECT 7798</strain>
    </source>
</reference>
<dbReference type="RefSeq" id="WP_378170774.1">
    <property type="nucleotide sequence ID" value="NZ_JBHRYO010000002.1"/>
</dbReference>
<name>A0ABV7XY34_9FLAO</name>
<proteinExistence type="predicted"/>
<dbReference type="Proteomes" id="UP001595735">
    <property type="component" value="Unassembled WGS sequence"/>
</dbReference>
<accession>A0ABV7XY34</accession>
<keyword evidence="2" id="KW-1185">Reference proteome</keyword>